<dbReference type="GO" id="GO:0005524">
    <property type="term" value="F:ATP binding"/>
    <property type="evidence" value="ECO:0007669"/>
    <property type="project" value="UniProtKB-KW"/>
</dbReference>
<evidence type="ECO:0000256" key="9">
    <source>
        <dbReference type="SAM" id="Coils"/>
    </source>
</evidence>
<dbReference type="GO" id="GO:0000502">
    <property type="term" value="C:proteasome complex"/>
    <property type="evidence" value="ECO:0007669"/>
    <property type="project" value="UniProtKB-KW"/>
</dbReference>
<dbReference type="AlphaFoldDB" id="A0AAV9B3L4"/>
<evidence type="ECO:0000256" key="5">
    <source>
        <dbReference type="ARBA" id="ARBA00022741"/>
    </source>
</evidence>
<comment type="similarity">
    <text evidence="3">Belongs to the AAA ATPase family.</text>
</comment>
<keyword evidence="8" id="KW-0539">Nucleus</keyword>
<dbReference type="FunFam" id="2.40.50.140:FF:000046">
    <property type="entry name" value="26S protease regulatory subunit 6B"/>
    <property type="match status" value="1"/>
</dbReference>
<evidence type="ECO:0000256" key="4">
    <source>
        <dbReference type="ARBA" id="ARBA00022490"/>
    </source>
</evidence>
<dbReference type="EMBL" id="JAUJYN010000005">
    <property type="protein sequence ID" value="KAK1271076.1"/>
    <property type="molecule type" value="Genomic_DNA"/>
</dbReference>
<keyword evidence="9" id="KW-0175">Coiled coil</keyword>
<dbReference type="Pfam" id="PF00004">
    <property type="entry name" value="AAA"/>
    <property type="match status" value="1"/>
</dbReference>
<dbReference type="InterPro" id="IPR027417">
    <property type="entry name" value="P-loop_NTPase"/>
</dbReference>
<evidence type="ECO:0000256" key="3">
    <source>
        <dbReference type="ARBA" id="ARBA00006914"/>
    </source>
</evidence>
<dbReference type="GO" id="GO:0016887">
    <property type="term" value="F:ATP hydrolysis activity"/>
    <property type="evidence" value="ECO:0007669"/>
    <property type="project" value="InterPro"/>
</dbReference>
<evidence type="ECO:0000313" key="11">
    <source>
        <dbReference type="EMBL" id="KAK1271076.1"/>
    </source>
</evidence>
<dbReference type="InterPro" id="IPR012340">
    <property type="entry name" value="NA-bd_OB-fold"/>
</dbReference>
<keyword evidence="5" id="KW-0547">Nucleotide-binding</keyword>
<keyword evidence="12" id="KW-1185">Reference proteome</keyword>
<dbReference type="Gene3D" id="2.40.50.140">
    <property type="entry name" value="Nucleic acid-binding proteins"/>
    <property type="match status" value="1"/>
</dbReference>
<organism evidence="11 12">
    <name type="scientific">Acorus gramineus</name>
    <name type="common">Dwarf sweet flag</name>
    <dbReference type="NCBI Taxonomy" id="55184"/>
    <lineage>
        <taxon>Eukaryota</taxon>
        <taxon>Viridiplantae</taxon>
        <taxon>Streptophyta</taxon>
        <taxon>Embryophyta</taxon>
        <taxon>Tracheophyta</taxon>
        <taxon>Spermatophyta</taxon>
        <taxon>Magnoliopsida</taxon>
        <taxon>Liliopsida</taxon>
        <taxon>Acoraceae</taxon>
        <taxon>Acorus</taxon>
    </lineage>
</organism>
<dbReference type="InterPro" id="IPR032501">
    <property type="entry name" value="Prot_ATP_ID_OB_2nd"/>
</dbReference>
<protein>
    <recommendedName>
        <fullName evidence="10">AAA+ ATPase domain-containing protein</fullName>
    </recommendedName>
</protein>
<dbReference type="Gene3D" id="3.40.50.300">
    <property type="entry name" value="P-loop containing nucleotide triphosphate hydrolases"/>
    <property type="match status" value="1"/>
</dbReference>
<dbReference type="GO" id="GO:0005634">
    <property type="term" value="C:nucleus"/>
    <property type="evidence" value="ECO:0007669"/>
    <property type="project" value="UniProtKB-SubCell"/>
</dbReference>
<comment type="subcellular location">
    <subcellularLocation>
        <location evidence="2">Cytoplasm</location>
    </subcellularLocation>
    <subcellularLocation>
        <location evidence="1">Nucleus</location>
    </subcellularLocation>
</comment>
<dbReference type="Pfam" id="PF16450">
    <property type="entry name" value="Prot_ATP_ID_OB_C"/>
    <property type="match status" value="1"/>
</dbReference>
<evidence type="ECO:0000256" key="6">
    <source>
        <dbReference type="ARBA" id="ARBA00022840"/>
    </source>
</evidence>
<feature type="coiled-coil region" evidence="9">
    <location>
        <begin position="97"/>
        <end position="138"/>
    </location>
</feature>
<gene>
    <name evidence="11" type="ORF">QJS04_geneDACA006191</name>
</gene>
<dbReference type="SMART" id="SM00382">
    <property type="entry name" value="AAA"/>
    <property type="match status" value="1"/>
</dbReference>
<dbReference type="SUPFAM" id="SSF52540">
    <property type="entry name" value="P-loop containing nucleoside triphosphate hydrolases"/>
    <property type="match status" value="1"/>
</dbReference>
<keyword evidence="7" id="KW-0647">Proteasome</keyword>
<evidence type="ECO:0000313" key="12">
    <source>
        <dbReference type="Proteomes" id="UP001179952"/>
    </source>
</evidence>
<proteinExistence type="inferred from homology"/>
<accession>A0AAV9B3L4</accession>
<dbReference type="InterPro" id="IPR003959">
    <property type="entry name" value="ATPase_AAA_core"/>
</dbReference>
<dbReference type="Proteomes" id="UP001179952">
    <property type="component" value="Unassembled WGS sequence"/>
</dbReference>
<evidence type="ECO:0000256" key="8">
    <source>
        <dbReference type="ARBA" id="ARBA00023242"/>
    </source>
</evidence>
<dbReference type="GO" id="GO:0005737">
    <property type="term" value="C:cytoplasm"/>
    <property type="evidence" value="ECO:0007669"/>
    <property type="project" value="UniProtKB-SubCell"/>
</dbReference>
<keyword evidence="4" id="KW-0963">Cytoplasm</keyword>
<evidence type="ECO:0000259" key="10">
    <source>
        <dbReference type="SMART" id="SM00382"/>
    </source>
</evidence>
<evidence type="ECO:0000256" key="7">
    <source>
        <dbReference type="ARBA" id="ARBA00022942"/>
    </source>
</evidence>
<reference evidence="11" key="1">
    <citation type="journal article" date="2023" name="Nat. Commun.">
        <title>Diploid and tetraploid genomes of Acorus and the evolution of monocots.</title>
        <authorList>
            <person name="Ma L."/>
            <person name="Liu K.W."/>
            <person name="Li Z."/>
            <person name="Hsiao Y.Y."/>
            <person name="Qi Y."/>
            <person name="Fu T."/>
            <person name="Tang G.D."/>
            <person name="Zhang D."/>
            <person name="Sun W.H."/>
            <person name="Liu D.K."/>
            <person name="Li Y."/>
            <person name="Chen G.Z."/>
            <person name="Liu X.D."/>
            <person name="Liao X.Y."/>
            <person name="Jiang Y.T."/>
            <person name="Yu X."/>
            <person name="Hao Y."/>
            <person name="Huang J."/>
            <person name="Zhao X.W."/>
            <person name="Ke S."/>
            <person name="Chen Y.Y."/>
            <person name="Wu W.L."/>
            <person name="Hsu J.L."/>
            <person name="Lin Y.F."/>
            <person name="Huang M.D."/>
            <person name="Li C.Y."/>
            <person name="Huang L."/>
            <person name="Wang Z.W."/>
            <person name="Zhao X."/>
            <person name="Zhong W.Y."/>
            <person name="Peng D.H."/>
            <person name="Ahmad S."/>
            <person name="Lan S."/>
            <person name="Zhang J.S."/>
            <person name="Tsai W.C."/>
            <person name="Van de Peer Y."/>
            <person name="Liu Z.J."/>
        </authorList>
    </citation>
    <scope>NUCLEOTIDE SEQUENCE</scope>
    <source>
        <strain evidence="11">SCP</strain>
    </source>
</reference>
<reference evidence="11" key="2">
    <citation type="submission" date="2023-06" db="EMBL/GenBank/DDBJ databases">
        <authorList>
            <person name="Ma L."/>
            <person name="Liu K.-W."/>
            <person name="Li Z."/>
            <person name="Hsiao Y.-Y."/>
            <person name="Qi Y."/>
            <person name="Fu T."/>
            <person name="Tang G."/>
            <person name="Zhang D."/>
            <person name="Sun W.-H."/>
            <person name="Liu D.-K."/>
            <person name="Li Y."/>
            <person name="Chen G.-Z."/>
            <person name="Liu X.-D."/>
            <person name="Liao X.-Y."/>
            <person name="Jiang Y.-T."/>
            <person name="Yu X."/>
            <person name="Hao Y."/>
            <person name="Huang J."/>
            <person name="Zhao X.-W."/>
            <person name="Ke S."/>
            <person name="Chen Y.-Y."/>
            <person name="Wu W.-L."/>
            <person name="Hsu J.-L."/>
            <person name="Lin Y.-F."/>
            <person name="Huang M.-D."/>
            <person name="Li C.-Y."/>
            <person name="Huang L."/>
            <person name="Wang Z.-W."/>
            <person name="Zhao X."/>
            <person name="Zhong W.-Y."/>
            <person name="Peng D.-H."/>
            <person name="Ahmad S."/>
            <person name="Lan S."/>
            <person name="Zhang J.-S."/>
            <person name="Tsai W.-C."/>
            <person name="Van De Peer Y."/>
            <person name="Liu Z.-J."/>
        </authorList>
    </citation>
    <scope>NUCLEOTIDE SEQUENCE</scope>
    <source>
        <strain evidence="11">SCP</strain>
        <tissue evidence="11">Leaves</tissue>
    </source>
</reference>
<dbReference type="InterPro" id="IPR050221">
    <property type="entry name" value="26S_Proteasome_ATPase"/>
</dbReference>
<keyword evidence="6" id="KW-0067">ATP-binding</keyword>
<sequence length="412" mass="45639">MKGSGGENSSIEGIRIPDLARRLRECSEKGRVLSLIRQVVSGTPSRRRNTTQSLALRATAIELPRPEYPPPYFGAEVSSSLPPQVVGGEDEDLYGRLKSLRRQIEFLEIQEEYVKDEQKNLKRELLRAQEEVKRIQSVPLVIGQFMEMVDQNNGIVGSTTGSNYYVRILSTINRELLKPSASVALHRHSNALVDVLPPEADSSISLLSQSEKPDVTYNDSSFCGCCMSDVLPPEADSSISLLSQSEKPDVTYNDIGGCDIQKQEIREAVELPLTHHELYKQIGIDPPRGVLLYGPPGTGKTMLAKAVAHHTTAAFIRVVGSEFVQKYLGEGPRMVRDVFRLAKENAPAIIFIDEVDAIATARFDAQTGADREVQRILMELLNQMDGFDQTVNVKVIMAICLGNVSMSWEDLL</sequence>
<feature type="domain" description="AAA+ ATPase" evidence="10">
    <location>
        <begin position="286"/>
        <end position="382"/>
    </location>
</feature>
<evidence type="ECO:0000256" key="2">
    <source>
        <dbReference type="ARBA" id="ARBA00004496"/>
    </source>
</evidence>
<dbReference type="PANTHER" id="PTHR23073">
    <property type="entry name" value="26S PROTEASOME REGULATORY SUBUNIT"/>
    <property type="match status" value="1"/>
</dbReference>
<name>A0AAV9B3L4_ACOGR</name>
<dbReference type="InterPro" id="IPR003593">
    <property type="entry name" value="AAA+_ATPase"/>
</dbReference>
<evidence type="ECO:0000256" key="1">
    <source>
        <dbReference type="ARBA" id="ARBA00004123"/>
    </source>
</evidence>
<comment type="caution">
    <text evidence="11">The sequence shown here is derived from an EMBL/GenBank/DDBJ whole genome shotgun (WGS) entry which is preliminary data.</text>
</comment>
<dbReference type="FunFam" id="3.40.50.300:FF:000033">
    <property type="entry name" value="26S protease regulatory subunit 6B"/>
    <property type="match status" value="1"/>
</dbReference>